<evidence type="ECO:0008006" key="3">
    <source>
        <dbReference type="Google" id="ProtNLM"/>
    </source>
</evidence>
<gene>
    <name evidence="1" type="ORF">COX53_00635</name>
</gene>
<dbReference type="Proteomes" id="UP000231388">
    <property type="component" value="Unassembled WGS sequence"/>
</dbReference>
<sequence>MSVDYNDENYNYKAYWNARSYEHNCEVIALKKLLPKKGNNIVDIGGGFGRLSSVYGEHFNNATIMEPSKKLLQQAKLGLNPFGLIPNGFNPNYVNSSIYDAPKKLEGKYDCAIMIRVLHHLDDLNSAILSVSKLMAKDGVFILEFANKMHFLNILKNVARLNFRFFSSQPYKLGTFTLWHPPYVQKVLEKNDFAIKNRLSVSNLRSPLIKKLIPEKILLTMENLLQKPLSYINFGPSIFIKTIKV</sequence>
<dbReference type="CDD" id="cd02440">
    <property type="entry name" value="AdoMet_MTases"/>
    <property type="match status" value="1"/>
</dbReference>
<dbReference type="InterPro" id="IPR029063">
    <property type="entry name" value="SAM-dependent_MTases_sf"/>
</dbReference>
<dbReference type="EMBL" id="PCQY01000009">
    <property type="protein sequence ID" value="PIP04781.1"/>
    <property type="molecule type" value="Genomic_DNA"/>
</dbReference>
<dbReference type="Pfam" id="PF13489">
    <property type="entry name" value="Methyltransf_23"/>
    <property type="match status" value="1"/>
</dbReference>
<proteinExistence type="predicted"/>
<name>A0A2G9XER5_UNCKA</name>
<accession>A0A2G9XER5</accession>
<dbReference type="Gene3D" id="3.40.50.150">
    <property type="entry name" value="Vaccinia Virus protein VP39"/>
    <property type="match status" value="1"/>
</dbReference>
<reference evidence="1 2" key="1">
    <citation type="submission" date="2017-09" db="EMBL/GenBank/DDBJ databases">
        <title>Depth-based differentiation of microbial function through sediment-hosted aquifers and enrichment of novel symbionts in the deep terrestrial subsurface.</title>
        <authorList>
            <person name="Probst A.J."/>
            <person name="Ladd B."/>
            <person name="Jarett J.K."/>
            <person name="Geller-Mcgrath D.E."/>
            <person name="Sieber C.M."/>
            <person name="Emerson J.B."/>
            <person name="Anantharaman K."/>
            <person name="Thomas B.C."/>
            <person name="Malmstrom R."/>
            <person name="Stieglmeier M."/>
            <person name="Klingl A."/>
            <person name="Woyke T."/>
            <person name="Ryan C.M."/>
            <person name="Banfield J.F."/>
        </authorList>
    </citation>
    <scope>NUCLEOTIDE SEQUENCE [LARGE SCALE GENOMIC DNA]</scope>
    <source>
        <strain evidence="1">CG23_combo_of_CG06-09_8_20_14_all_40_14</strain>
    </source>
</reference>
<evidence type="ECO:0000313" key="1">
    <source>
        <dbReference type="EMBL" id="PIP04781.1"/>
    </source>
</evidence>
<protein>
    <recommendedName>
        <fullName evidence="3">Methyltransferase type 12 domain-containing protein</fullName>
    </recommendedName>
</protein>
<dbReference type="SUPFAM" id="SSF53335">
    <property type="entry name" value="S-adenosyl-L-methionine-dependent methyltransferases"/>
    <property type="match status" value="1"/>
</dbReference>
<dbReference type="AlphaFoldDB" id="A0A2G9XER5"/>
<comment type="caution">
    <text evidence="1">The sequence shown here is derived from an EMBL/GenBank/DDBJ whole genome shotgun (WGS) entry which is preliminary data.</text>
</comment>
<evidence type="ECO:0000313" key="2">
    <source>
        <dbReference type="Proteomes" id="UP000231388"/>
    </source>
</evidence>
<organism evidence="1 2">
    <name type="scientific">candidate division WWE3 bacterium CG23_combo_of_CG06-09_8_20_14_all_40_14</name>
    <dbReference type="NCBI Taxonomy" id="1975095"/>
    <lineage>
        <taxon>Bacteria</taxon>
        <taxon>Katanobacteria</taxon>
    </lineage>
</organism>